<dbReference type="Proteomes" id="UP000054815">
    <property type="component" value="Unassembled WGS sequence"/>
</dbReference>
<feature type="region of interest" description="Disordered" evidence="1">
    <location>
        <begin position="28"/>
        <end position="57"/>
    </location>
</feature>
<protein>
    <submittedName>
        <fullName evidence="3">Uncharacterized protein</fullName>
    </submittedName>
</protein>
<reference evidence="3 4" key="1">
    <citation type="submission" date="2015-01" db="EMBL/GenBank/DDBJ databases">
        <title>Evolution of Trichinella species and genotypes.</title>
        <authorList>
            <person name="Korhonen P.K."/>
            <person name="Edoardo P."/>
            <person name="Giuseppe L.R."/>
            <person name="Gasser R.B."/>
        </authorList>
    </citation>
    <scope>NUCLEOTIDE SEQUENCE [LARGE SCALE GENOMIC DNA]</scope>
    <source>
        <strain evidence="3">ISS141</strain>
    </source>
</reference>
<evidence type="ECO:0000256" key="1">
    <source>
        <dbReference type="SAM" id="MobiDB-lite"/>
    </source>
</evidence>
<feature type="region of interest" description="Disordered" evidence="1">
    <location>
        <begin position="75"/>
        <end position="112"/>
    </location>
</feature>
<dbReference type="EMBL" id="JYDU01000094">
    <property type="protein sequence ID" value="KRX93191.1"/>
    <property type="molecule type" value="Genomic_DNA"/>
</dbReference>
<comment type="caution">
    <text evidence="3">The sequence shown here is derived from an EMBL/GenBank/DDBJ whole genome shotgun (WGS) entry which is preliminary data.</text>
</comment>
<accession>A0A0V0XYQ5</accession>
<gene>
    <name evidence="3" type="ORF">T4E_12318</name>
    <name evidence="2" type="ORF">T4E_3327</name>
</gene>
<evidence type="ECO:0000313" key="4">
    <source>
        <dbReference type="Proteomes" id="UP000054815"/>
    </source>
</evidence>
<proteinExistence type="predicted"/>
<organism evidence="3 4">
    <name type="scientific">Trichinella pseudospiralis</name>
    <name type="common">Parasitic roundworm</name>
    <dbReference type="NCBI Taxonomy" id="6337"/>
    <lineage>
        <taxon>Eukaryota</taxon>
        <taxon>Metazoa</taxon>
        <taxon>Ecdysozoa</taxon>
        <taxon>Nematoda</taxon>
        <taxon>Enoplea</taxon>
        <taxon>Dorylaimia</taxon>
        <taxon>Trichinellida</taxon>
        <taxon>Trichinellidae</taxon>
        <taxon>Trichinella</taxon>
    </lineage>
</organism>
<dbReference type="EMBL" id="JYDU01000094">
    <property type="protein sequence ID" value="KRX93206.1"/>
    <property type="molecule type" value="Genomic_DNA"/>
</dbReference>
<name>A0A0V0XYQ5_TRIPS</name>
<dbReference type="AlphaFoldDB" id="A0A0V0XYQ5"/>
<sequence length="112" mass="12849">MSAAIGSASRCLGEIGTEFREAVRQVKKKTKKQKEEKKYQAGLFSSPTTRQADEDNEQQTMGAKVMMMMMMTMKQEKKKKNTDRLTIQKISNRRSDQWLSAEKRKSPLTIVS</sequence>
<evidence type="ECO:0000313" key="2">
    <source>
        <dbReference type="EMBL" id="KRX93191.1"/>
    </source>
</evidence>
<feature type="compositionally biased region" description="Basic and acidic residues" evidence="1">
    <location>
        <begin position="93"/>
        <end position="105"/>
    </location>
</feature>
<evidence type="ECO:0000313" key="3">
    <source>
        <dbReference type="EMBL" id="KRX93206.1"/>
    </source>
</evidence>